<feature type="compositionally biased region" description="Basic and acidic residues" evidence="1">
    <location>
        <begin position="118"/>
        <end position="150"/>
    </location>
</feature>
<feature type="region of interest" description="Disordered" evidence="1">
    <location>
        <begin position="112"/>
        <end position="150"/>
    </location>
</feature>
<evidence type="ECO:0000313" key="3">
    <source>
        <dbReference type="EMBL" id="KAF2013768.1"/>
    </source>
</evidence>
<keyword evidence="2" id="KW-0812">Transmembrane</keyword>
<keyword evidence="2" id="KW-0472">Membrane</keyword>
<dbReference type="GeneID" id="54279721"/>
<dbReference type="Proteomes" id="UP000799778">
    <property type="component" value="Unassembled WGS sequence"/>
</dbReference>
<gene>
    <name evidence="3" type="ORF">BU24DRAFT_246474</name>
</gene>
<reference evidence="3" key="1">
    <citation type="journal article" date="2020" name="Stud. Mycol.">
        <title>101 Dothideomycetes genomes: a test case for predicting lifestyles and emergence of pathogens.</title>
        <authorList>
            <person name="Haridas S."/>
            <person name="Albert R."/>
            <person name="Binder M."/>
            <person name="Bloem J."/>
            <person name="Labutti K."/>
            <person name="Salamov A."/>
            <person name="Andreopoulos B."/>
            <person name="Baker S."/>
            <person name="Barry K."/>
            <person name="Bills G."/>
            <person name="Bluhm B."/>
            <person name="Cannon C."/>
            <person name="Castanera R."/>
            <person name="Culley D."/>
            <person name="Daum C."/>
            <person name="Ezra D."/>
            <person name="Gonzalez J."/>
            <person name="Henrissat B."/>
            <person name="Kuo A."/>
            <person name="Liang C."/>
            <person name="Lipzen A."/>
            <person name="Lutzoni F."/>
            <person name="Magnuson J."/>
            <person name="Mondo S."/>
            <person name="Nolan M."/>
            <person name="Ohm R."/>
            <person name="Pangilinan J."/>
            <person name="Park H.-J."/>
            <person name="Ramirez L."/>
            <person name="Alfaro M."/>
            <person name="Sun H."/>
            <person name="Tritt A."/>
            <person name="Yoshinaga Y."/>
            <person name="Zwiers L.-H."/>
            <person name="Turgeon B."/>
            <person name="Goodwin S."/>
            <person name="Spatafora J."/>
            <person name="Crous P."/>
            <person name="Grigoriev I."/>
        </authorList>
    </citation>
    <scope>NUCLEOTIDE SEQUENCE</scope>
    <source>
        <strain evidence="3">CBS 175.79</strain>
    </source>
</reference>
<dbReference type="RefSeq" id="XP_033382107.1">
    <property type="nucleotide sequence ID" value="XM_033522324.1"/>
</dbReference>
<dbReference type="EMBL" id="ML978071">
    <property type="protein sequence ID" value="KAF2013768.1"/>
    <property type="molecule type" value="Genomic_DNA"/>
</dbReference>
<sequence>MGGRLSMPRGPDGMNEASRPTSANPVARLTRGGGIINGRTIMAPLAAFTMAGLLFVYSRTSIRAAKLNAQKHREADGGQISWHNESRRRHGQLDKVENDRTTFKEALLADVKRKGKAKKDNKQDHEHEIEGRAERSSEEAELRKMMGKKD</sequence>
<evidence type="ECO:0000313" key="4">
    <source>
        <dbReference type="Proteomes" id="UP000799778"/>
    </source>
</evidence>
<name>A0A6A5XKF9_9PLEO</name>
<protein>
    <submittedName>
        <fullName evidence="3">Uncharacterized protein</fullName>
    </submittedName>
</protein>
<keyword evidence="2" id="KW-1133">Transmembrane helix</keyword>
<proteinExistence type="predicted"/>
<feature type="region of interest" description="Disordered" evidence="1">
    <location>
        <begin position="1"/>
        <end position="26"/>
    </location>
</feature>
<accession>A0A6A5XKF9</accession>
<feature type="transmembrane region" description="Helical" evidence="2">
    <location>
        <begin position="41"/>
        <end position="58"/>
    </location>
</feature>
<evidence type="ECO:0000256" key="2">
    <source>
        <dbReference type="SAM" id="Phobius"/>
    </source>
</evidence>
<dbReference type="OrthoDB" id="5304367at2759"/>
<organism evidence="3 4">
    <name type="scientific">Aaosphaeria arxii CBS 175.79</name>
    <dbReference type="NCBI Taxonomy" id="1450172"/>
    <lineage>
        <taxon>Eukaryota</taxon>
        <taxon>Fungi</taxon>
        <taxon>Dikarya</taxon>
        <taxon>Ascomycota</taxon>
        <taxon>Pezizomycotina</taxon>
        <taxon>Dothideomycetes</taxon>
        <taxon>Pleosporomycetidae</taxon>
        <taxon>Pleosporales</taxon>
        <taxon>Pleosporales incertae sedis</taxon>
        <taxon>Aaosphaeria</taxon>
    </lineage>
</organism>
<feature type="region of interest" description="Disordered" evidence="1">
    <location>
        <begin position="69"/>
        <end position="95"/>
    </location>
</feature>
<dbReference type="AlphaFoldDB" id="A0A6A5XKF9"/>
<keyword evidence="4" id="KW-1185">Reference proteome</keyword>
<evidence type="ECO:0000256" key="1">
    <source>
        <dbReference type="SAM" id="MobiDB-lite"/>
    </source>
</evidence>